<dbReference type="OrthoDB" id="6462171at2"/>
<reference evidence="2 3" key="1">
    <citation type="submission" date="2016-11" db="EMBL/GenBank/DDBJ databases">
        <authorList>
            <person name="Jaros S."/>
            <person name="Januszkiewicz K."/>
            <person name="Wedrychowicz H."/>
        </authorList>
    </citation>
    <scope>NUCLEOTIDE SEQUENCE [LARGE SCALE GENOMIC DNA]</scope>
    <source>
        <strain evidence="2 3">DSM 19022</strain>
    </source>
</reference>
<dbReference type="InterPro" id="IPR009081">
    <property type="entry name" value="PP-bd_ACP"/>
</dbReference>
<proteinExistence type="predicted"/>
<sequence>MDKREAIKDFLLKNIIKGKKDLSYDESLINSGLIDSFGILELTFFINRTFGIKVEDYEILDAEADTINKMVALLEEKSN</sequence>
<name>A0A1M6BW69_9FIRM</name>
<dbReference type="InterPro" id="IPR036736">
    <property type="entry name" value="ACP-like_sf"/>
</dbReference>
<dbReference type="Proteomes" id="UP000184442">
    <property type="component" value="Unassembled WGS sequence"/>
</dbReference>
<dbReference type="RefSeq" id="WP_073024291.1">
    <property type="nucleotide sequence ID" value="NZ_FQZS01000004.1"/>
</dbReference>
<evidence type="ECO:0000259" key="1">
    <source>
        <dbReference type="Pfam" id="PF00550"/>
    </source>
</evidence>
<dbReference type="AlphaFoldDB" id="A0A1M6BW69"/>
<dbReference type="Pfam" id="PF00550">
    <property type="entry name" value="PP-binding"/>
    <property type="match status" value="1"/>
</dbReference>
<dbReference type="EMBL" id="FQZS01000004">
    <property type="protein sequence ID" value="SHI52738.1"/>
    <property type="molecule type" value="Genomic_DNA"/>
</dbReference>
<keyword evidence="3" id="KW-1185">Reference proteome</keyword>
<dbReference type="SUPFAM" id="SSF47336">
    <property type="entry name" value="ACP-like"/>
    <property type="match status" value="1"/>
</dbReference>
<dbReference type="STRING" id="1122184.SAMN02745176_00557"/>
<gene>
    <name evidence="2" type="ORF">SAMN02745176_00557</name>
</gene>
<evidence type="ECO:0000313" key="2">
    <source>
        <dbReference type="EMBL" id="SHI52738.1"/>
    </source>
</evidence>
<protein>
    <submittedName>
        <fullName evidence="2">Phosphopantetheine attachment site</fullName>
    </submittedName>
</protein>
<evidence type="ECO:0000313" key="3">
    <source>
        <dbReference type="Proteomes" id="UP000184442"/>
    </source>
</evidence>
<feature type="domain" description="Carrier" evidence="1">
    <location>
        <begin position="20"/>
        <end position="74"/>
    </location>
</feature>
<accession>A0A1M6BW69</accession>
<dbReference type="Gene3D" id="1.10.1200.10">
    <property type="entry name" value="ACP-like"/>
    <property type="match status" value="1"/>
</dbReference>
<organism evidence="2 3">
    <name type="scientific">Lutispora thermophila DSM 19022</name>
    <dbReference type="NCBI Taxonomy" id="1122184"/>
    <lineage>
        <taxon>Bacteria</taxon>
        <taxon>Bacillati</taxon>
        <taxon>Bacillota</taxon>
        <taxon>Clostridia</taxon>
        <taxon>Lutisporales</taxon>
        <taxon>Lutisporaceae</taxon>
        <taxon>Lutispora</taxon>
    </lineage>
</organism>